<dbReference type="SUPFAM" id="SSF51445">
    <property type="entry name" value="(Trans)glycosidases"/>
    <property type="match status" value="1"/>
</dbReference>
<dbReference type="PANTHER" id="PTHR40079">
    <property type="entry name" value="MANNAN ENDO-1,4-BETA-MANNOSIDASE E-RELATED"/>
    <property type="match status" value="1"/>
</dbReference>
<dbReference type="AlphaFoldDB" id="A0AAE3ZUA9"/>
<evidence type="ECO:0000256" key="2">
    <source>
        <dbReference type="ARBA" id="ARBA00022801"/>
    </source>
</evidence>
<dbReference type="Gene3D" id="3.20.20.80">
    <property type="entry name" value="Glycosidases"/>
    <property type="match status" value="1"/>
</dbReference>
<evidence type="ECO:0000256" key="3">
    <source>
        <dbReference type="ARBA" id="ARBA00023295"/>
    </source>
</evidence>
<dbReference type="PANTHER" id="PTHR40079:SF4">
    <property type="entry name" value="GH26 DOMAIN-CONTAINING PROTEIN-RELATED"/>
    <property type="match status" value="1"/>
</dbReference>
<comment type="similarity">
    <text evidence="1 4">Belongs to the glycosyl hydrolase 26 family.</text>
</comment>
<evidence type="ECO:0000313" key="8">
    <source>
        <dbReference type="Proteomes" id="UP001183629"/>
    </source>
</evidence>
<dbReference type="InterPro" id="IPR017853">
    <property type="entry name" value="GH"/>
</dbReference>
<gene>
    <name evidence="7" type="ORF">J2S44_005306</name>
</gene>
<evidence type="ECO:0000256" key="1">
    <source>
        <dbReference type="ARBA" id="ARBA00007754"/>
    </source>
</evidence>
<keyword evidence="5" id="KW-0812">Transmembrane</keyword>
<organism evidence="7 8">
    <name type="scientific">Catenuloplanes niger</name>
    <dbReference type="NCBI Taxonomy" id="587534"/>
    <lineage>
        <taxon>Bacteria</taxon>
        <taxon>Bacillati</taxon>
        <taxon>Actinomycetota</taxon>
        <taxon>Actinomycetes</taxon>
        <taxon>Micromonosporales</taxon>
        <taxon>Micromonosporaceae</taxon>
        <taxon>Catenuloplanes</taxon>
    </lineage>
</organism>
<feature type="active site" description="Nucleophile" evidence="4">
    <location>
        <position position="297"/>
    </location>
</feature>
<keyword evidence="3 4" id="KW-0326">Glycosidase</keyword>
<reference evidence="7 8" key="1">
    <citation type="submission" date="2023-07" db="EMBL/GenBank/DDBJ databases">
        <title>Sequencing the genomes of 1000 actinobacteria strains.</title>
        <authorList>
            <person name="Klenk H.-P."/>
        </authorList>
    </citation>
    <scope>NUCLEOTIDE SEQUENCE [LARGE SCALE GENOMIC DNA]</scope>
    <source>
        <strain evidence="7 8">DSM 44711</strain>
    </source>
</reference>
<keyword evidence="5" id="KW-0472">Membrane</keyword>
<comment type="caution">
    <text evidence="7">The sequence shown here is derived from an EMBL/GenBank/DDBJ whole genome shotgun (WGS) entry which is preliminary data.</text>
</comment>
<evidence type="ECO:0000256" key="4">
    <source>
        <dbReference type="PROSITE-ProRule" id="PRU01100"/>
    </source>
</evidence>
<keyword evidence="5" id="KW-1133">Transmembrane helix</keyword>
<protein>
    <recommendedName>
        <fullName evidence="6">GH26 domain-containing protein</fullName>
    </recommendedName>
</protein>
<dbReference type="GO" id="GO:0006080">
    <property type="term" value="P:substituted mannan metabolic process"/>
    <property type="evidence" value="ECO:0007669"/>
    <property type="project" value="InterPro"/>
</dbReference>
<dbReference type="InterPro" id="IPR000805">
    <property type="entry name" value="Glyco_hydro_26"/>
</dbReference>
<evidence type="ECO:0000256" key="5">
    <source>
        <dbReference type="SAM" id="Phobius"/>
    </source>
</evidence>
<dbReference type="GO" id="GO:0016985">
    <property type="term" value="F:mannan endo-1,4-beta-mannosidase activity"/>
    <property type="evidence" value="ECO:0007669"/>
    <property type="project" value="InterPro"/>
</dbReference>
<feature type="active site" description="Proton donor" evidence="4">
    <location>
        <position position="193"/>
    </location>
</feature>
<name>A0AAE3ZUA9_9ACTN</name>
<dbReference type="Pfam" id="PF02156">
    <property type="entry name" value="Glyco_hydro_26"/>
    <property type="match status" value="1"/>
</dbReference>
<sequence length="369" mass="40712">MSDEGTFTLSELSKVARDERNGRLRFRVWTTVNAVALLVLAGWVLMPDSTGSDMKPIDGRAAAAAAMDVAAPPTKAEILAIEGVRFGLSAPQVPYSTTELDRIGTAAGTLPTLLQYFVKWSEELRPESIELSYAQNAVPVVSWEPWAGSEAGEDQPEYALARIASGAHDDYVREFATTIRDARYPVALRFAHEMNGAWYPWSERRSGNAPGDYVKAWRHVHDVFREVGATNVIWVWSPNILRPVPNVSIEALYPGDEYVDWAGFVGYAVHETTAAAVFAPTVAAIRKFTNKPLLITETGVLPSDRKAGWITDFFAWLPTQEGLVGFVWFEFSKDEGGTEDWRFSVDSRYAAAFKEGMAKLTPAAPPLGF</sequence>
<proteinExistence type="inferred from homology"/>
<dbReference type="PROSITE" id="PS51764">
    <property type="entry name" value="GH26"/>
    <property type="match status" value="1"/>
</dbReference>
<evidence type="ECO:0000313" key="7">
    <source>
        <dbReference type="EMBL" id="MDR7325056.1"/>
    </source>
</evidence>
<keyword evidence="8" id="KW-1185">Reference proteome</keyword>
<keyword evidence="2 4" id="KW-0378">Hydrolase</keyword>
<accession>A0AAE3ZUA9</accession>
<feature type="transmembrane region" description="Helical" evidence="5">
    <location>
        <begin position="26"/>
        <end position="46"/>
    </location>
</feature>
<dbReference type="RefSeq" id="WP_310419385.1">
    <property type="nucleotide sequence ID" value="NZ_JAVDYC010000001.1"/>
</dbReference>
<dbReference type="EMBL" id="JAVDYC010000001">
    <property type="protein sequence ID" value="MDR7325056.1"/>
    <property type="molecule type" value="Genomic_DNA"/>
</dbReference>
<feature type="domain" description="GH26" evidence="6">
    <location>
        <begin position="64"/>
        <end position="353"/>
    </location>
</feature>
<dbReference type="Proteomes" id="UP001183629">
    <property type="component" value="Unassembled WGS sequence"/>
</dbReference>
<dbReference type="InterPro" id="IPR022790">
    <property type="entry name" value="GH26_dom"/>
</dbReference>
<evidence type="ECO:0000259" key="6">
    <source>
        <dbReference type="PROSITE" id="PS51764"/>
    </source>
</evidence>